<dbReference type="InterPro" id="IPR036188">
    <property type="entry name" value="FAD/NAD-bd_sf"/>
</dbReference>
<evidence type="ECO:0000259" key="6">
    <source>
        <dbReference type="Pfam" id="PF00890"/>
    </source>
</evidence>
<dbReference type="PANTHER" id="PTHR43400">
    <property type="entry name" value="FUMARATE REDUCTASE"/>
    <property type="match status" value="1"/>
</dbReference>
<feature type="domain" description="FAD-dependent oxidoreductase 2 FAD-binding" evidence="6">
    <location>
        <begin position="24"/>
        <end position="497"/>
    </location>
</feature>
<dbReference type="Gene3D" id="3.50.50.60">
    <property type="entry name" value="FAD/NAD(P)-binding domain"/>
    <property type="match status" value="1"/>
</dbReference>
<dbReference type="SUPFAM" id="SSF51905">
    <property type="entry name" value="FAD/NAD(P)-binding domain"/>
    <property type="match status" value="1"/>
</dbReference>
<protein>
    <submittedName>
        <fullName evidence="7">FAD-dependent oxidoreductase</fullName>
    </submittedName>
</protein>
<evidence type="ECO:0000256" key="1">
    <source>
        <dbReference type="ARBA" id="ARBA00001974"/>
    </source>
</evidence>
<sequence length="533" mass="59180">MEYSWRRKPEPVPTKEIKEIETADVVIIGAGHGGTCGARAAAEQGARVLVLEQQPRDKQFILGIGEIGHINSQWQKRHGVPTVNVEEFVQDWQRRTNNRSDYRLIRTYAEKCGECFDWFIQPLSQEEQDKIHPMLTPQSPNFPDTLNGLRAYSGAANMGIALQNKAVKANQRLAEQQGARFLFGVKACQLVKEGGRVTGVVAQKADGTYILCKAKKGVLLAAGDYSRNKEMCRELLAEASDLIDEGDWSGHGWDGSGIRMGMWAGGRLEPRSHGAMGGNYSFPGFDLIGSTAVLRVNKHGKRYSDEGFGTHILAALAGSKQPNGMLWGIFDSNILDQVTYQAPCHAVFDYTDPERVKALEEALEKARNNKGKKAITQDTAGYRRPLCCRDSLEELSEVLFETKKERKAFLEEVQRYNQLCHKGKDQDFGKDSHLLYPIEKPPFYACGQRKDSCQPSGQSLKLLVTVNGLLIDHHQQVLDESFEPIPGLFATGNCSGCRFGFQYTTSVPGQSISMAQTLGREAGKYIALQKEEA</sequence>
<comment type="cofactor">
    <cofactor evidence="1">
        <name>FAD</name>
        <dbReference type="ChEBI" id="CHEBI:57692"/>
    </cofactor>
</comment>
<gene>
    <name evidence="7" type="ORF">H9809_10780</name>
</gene>
<reference evidence="7" key="1">
    <citation type="journal article" date="2021" name="PeerJ">
        <title>Extensive microbial diversity within the chicken gut microbiome revealed by metagenomics and culture.</title>
        <authorList>
            <person name="Gilroy R."/>
            <person name="Ravi A."/>
            <person name="Getino M."/>
            <person name="Pursley I."/>
            <person name="Horton D.L."/>
            <person name="Alikhan N.F."/>
            <person name="Baker D."/>
            <person name="Gharbi K."/>
            <person name="Hall N."/>
            <person name="Watson M."/>
            <person name="Adriaenssens E.M."/>
            <person name="Foster-Nyarko E."/>
            <person name="Jarju S."/>
            <person name="Secka A."/>
            <person name="Antonio M."/>
            <person name="Oren A."/>
            <person name="Chaudhuri R.R."/>
            <person name="La Ragione R."/>
            <person name="Hildebrand F."/>
            <person name="Pallen M.J."/>
        </authorList>
    </citation>
    <scope>NUCLEOTIDE SEQUENCE</scope>
    <source>
        <strain evidence="7">1068</strain>
    </source>
</reference>
<evidence type="ECO:0000256" key="2">
    <source>
        <dbReference type="ARBA" id="ARBA00022630"/>
    </source>
</evidence>
<organism evidence="7 8">
    <name type="scientific">Candidatus Blautia pullicola</name>
    <dbReference type="NCBI Taxonomy" id="2838498"/>
    <lineage>
        <taxon>Bacteria</taxon>
        <taxon>Bacillati</taxon>
        <taxon>Bacillota</taxon>
        <taxon>Clostridia</taxon>
        <taxon>Lachnospirales</taxon>
        <taxon>Lachnospiraceae</taxon>
        <taxon>Blautia</taxon>
    </lineage>
</organism>
<keyword evidence="3" id="KW-0274">FAD</keyword>
<dbReference type="PANTHER" id="PTHR43400:SF7">
    <property type="entry name" value="FAD-DEPENDENT OXIDOREDUCTASE 2 FAD BINDING DOMAIN-CONTAINING PROTEIN"/>
    <property type="match status" value="1"/>
</dbReference>
<dbReference type="InterPro" id="IPR003953">
    <property type="entry name" value="FAD-dep_OxRdtase_2_FAD-bd"/>
</dbReference>
<reference evidence="7" key="2">
    <citation type="submission" date="2021-04" db="EMBL/GenBank/DDBJ databases">
        <authorList>
            <person name="Gilroy R."/>
        </authorList>
    </citation>
    <scope>NUCLEOTIDE SEQUENCE</scope>
    <source>
        <strain evidence="7">1068</strain>
    </source>
</reference>
<comment type="caution">
    <text evidence="7">The sequence shown here is derived from an EMBL/GenBank/DDBJ whole genome shotgun (WGS) entry which is preliminary data.</text>
</comment>
<keyword evidence="2" id="KW-0285">Flavoprotein</keyword>
<name>A0A9D2FS63_9FIRM</name>
<keyword evidence="4" id="KW-0560">Oxidoreductase</keyword>
<feature type="coiled-coil region" evidence="5">
    <location>
        <begin position="356"/>
        <end position="412"/>
    </location>
</feature>
<evidence type="ECO:0000256" key="4">
    <source>
        <dbReference type="ARBA" id="ARBA00023002"/>
    </source>
</evidence>
<dbReference type="EMBL" id="DXBG01000253">
    <property type="protein sequence ID" value="HIZ66364.1"/>
    <property type="molecule type" value="Genomic_DNA"/>
</dbReference>
<accession>A0A9D2FS63</accession>
<evidence type="ECO:0000313" key="8">
    <source>
        <dbReference type="Proteomes" id="UP000824056"/>
    </source>
</evidence>
<keyword evidence="5" id="KW-0175">Coiled coil</keyword>
<proteinExistence type="predicted"/>
<dbReference type="Gene3D" id="3.90.700.10">
    <property type="entry name" value="Succinate dehydrogenase/fumarate reductase flavoprotein, catalytic domain"/>
    <property type="match status" value="1"/>
</dbReference>
<dbReference type="InterPro" id="IPR027477">
    <property type="entry name" value="Succ_DH/fumarate_Rdtase_cat_sf"/>
</dbReference>
<dbReference type="SUPFAM" id="SSF56425">
    <property type="entry name" value="Succinate dehydrogenase/fumarate reductase flavoprotein, catalytic domain"/>
    <property type="match status" value="1"/>
</dbReference>
<evidence type="ECO:0000256" key="3">
    <source>
        <dbReference type="ARBA" id="ARBA00022827"/>
    </source>
</evidence>
<evidence type="ECO:0000256" key="5">
    <source>
        <dbReference type="SAM" id="Coils"/>
    </source>
</evidence>
<dbReference type="InterPro" id="IPR050315">
    <property type="entry name" value="FAD-oxidoreductase_2"/>
</dbReference>
<dbReference type="Proteomes" id="UP000824056">
    <property type="component" value="Unassembled WGS sequence"/>
</dbReference>
<dbReference type="GO" id="GO:0033765">
    <property type="term" value="F:steroid dehydrogenase activity, acting on the CH-CH group of donors"/>
    <property type="evidence" value="ECO:0007669"/>
    <property type="project" value="UniProtKB-ARBA"/>
</dbReference>
<dbReference type="AlphaFoldDB" id="A0A9D2FS63"/>
<evidence type="ECO:0000313" key="7">
    <source>
        <dbReference type="EMBL" id="HIZ66364.1"/>
    </source>
</evidence>
<dbReference type="Pfam" id="PF00890">
    <property type="entry name" value="FAD_binding_2"/>
    <property type="match status" value="1"/>
</dbReference>